<feature type="compositionally biased region" description="Low complexity" evidence="1">
    <location>
        <begin position="182"/>
        <end position="202"/>
    </location>
</feature>
<feature type="compositionally biased region" description="Basic and acidic residues" evidence="1">
    <location>
        <begin position="230"/>
        <end position="246"/>
    </location>
</feature>
<dbReference type="STRING" id="151549.A0A4C1XI25"/>
<dbReference type="Pfam" id="PF00595">
    <property type="entry name" value="PDZ"/>
    <property type="match status" value="1"/>
</dbReference>
<evidence type="ECO:0000256" key="1">
    <source>
        <dbReference type="SAM" id="MobiDB-lite"/>
    </source>
</evidence>
<feature type="domain" description="PDZ" evidence="2">
    <location>
        <begin position="81"/>
        <end position="177"/>
    </location>
</feature>
<feature type="compositionally biased region" description="Basic and acidic residues" evidence="1">
    <location>
        <begin position="271"/>
        <end position="283"/>
    </location>
</feature>
<dbReference type="InterPro" id="IPR001478">
    <property type="entry name" value="PDZ"/>
</dbReference>
<gene>
    <name evidence="3" type="primary">Patj</name>
    <name evidence="3" type="ORF">EVAR_40594_1</name>
</gene>
<organism evidence="3 4">
    <name type="scientific">Eumeta variegata</name>
    <name type="common">Bagworm moth</name>
    <name type="synonym">Eumeta japonica</name>
    <dbReference type="NCBI Taxonomy" id="151549"/>
    <lineage>
        <taxon>Eukaryota</taxon>
        <taxon>Metazoa</taxon>
        <taxon>Ecdysozoa</taxon>
        <taxon>Arthropoda</taxon>
        <taxon>Hexapoda</taxon>
        <taxon>Insecta</taxon>
        <taxon>Pterygota</taxon>
        <taxon>Neoptera</taxon>
        <taxon>Endopterygota</taxon>
        <taxon>Lepidoptera</taxon>
        <taxon>Glossata</taxon>
        <taxon>Ditrysia</taxon>
        <taxon>Tineoidea</taxon>
        <taxon>Psychidae</taxon>
        <taxon>Oiketicinae</taxon>
        <taxon>Eumeta</taxon>
    </lineage>
</organism>
<dbReference type="Gene3D" id="2.30.42.10">
    <property type="match status" value="1"/>
</dbReference>
<reference evidence="3 4" key="1">
    <citation type="journal article" date="2019" name="Commun. Biol.">
        <title>The bagworm genome reveals a unique fibroin gene that provides high tensile strength.</title>
        <authorList>
            <person name="Kono N."/>
            <person name="Nakamura H."/>
            <person name="Ohtoshi R."/>
            <person name="Tomita M."/>
            <person name="Numata K."/>
            <person name="Arakawa K."/>
        </authorList>
    </citation>
    <scope>NUCLEOTIDE SEQUENCE [LARGE SCALE GENOMIC DNA]</scope>
</reference>
<dbReference type="PROSITE" id="PS50106">
    <property type="entry name" value="PDZ"/>
    <property type="match status" value="1"/>
</dbReference>
<proteinExistence type="predicted"/>
<dbReference type="Proteomes" id="UP000299102">
    <property type="component" value="Unassembled WGS sequence"/>
</dbReference>
<feature type="region of interest" description="Disordered" evidence="1">
    <location>
        <begin position="182"/>
        <end position="332"/>
    </location>
</feature>
<dbReference type="SUPFAM" id="SSF50156">
    <property type="entry name" value="PDZ domain-like"/>
    <property type="match status" value="1"/>
</dbReference>
<feature type="non-terminal residue" evidence="3">
    <location>
        <position position="332"/>
    </location>
</feature>
<dbReference type="CDD" id="cd06671">
    <property type="entry name" value="PDZ7_MUPP1-PD6_PATJ-like"/>
    <property type="match status" value="1"/>
</dbReference>
<dbReference type="SMART" id="SM00228">
    <property type="entry name" value="PDZ"/>
    <property type="match status" value="1"/>
</dbReference>
<evidence type="ECO:0000313" key="4">
    <source>
        <dbReference type="Proteomes" id="UP000299102"/>
    </source>
</evidence>
<accession>A0A4C1XI25</accession>
<dbReference type="PANTHER" id="PTHR19964">
    <property type="entry name" value="MULTIPLE PDZ DOMAIN PROTEIN"/>
    <property type="match status" value="1"/>
</dbReference>
<evidence type="ECO:0000313" key="3">
    <source>
        <dbReference type="EMBL" id="GBP62144.1"/>
    </source>
</evidence>
<dbReference type="OrthoDB" id="8058206at2759"/>
<sequence>MKQRLLQLNLFLSEWKGRVPFTFYVCLSLLGGLTMPEWKGRVPLTRSHCERITYVPLVPTAPPTMTVTGERRAQRWGQPRRVVLSRHPGTALGVSIVGGKVDIISNLSEDGEEKAIFGIFIKNVVPDSPAGKSGELHTGDRILEVDGVCVRSAPHERAVALIKAAGDQVALTVQSLLAWNTDSSDVDASTPPTSPTPSVKSKGPAPAPPIIITQKSPQHEIKITVTADSEVEKENTEKESSEKESISEPETPQGKPVYSDSDSSDEEEDGRELGGRTYTDKGVEVGIGTERAQVVGYSSIYHIDRASAGAIKRSKEEKQADPEEEDEFGYTS</sequence>
<comment type="caution">
    <text evidence="3">The sequence shown here is derived from an EMBL/GenBank/DDBJ whole genome shotgun (WGS) entry which is preliminary data.</text>
</comment>
<name>A0A4C1XI25_EUMVA</name>
<dbReference type="AlphaFoldDB" id="A0A4C1XI25"/>
<keyword evidence="4" id="KW-1185">Reference proteome</keyword>
<protein>
    <submittedName>
        <fullName evidence="3">InaD-like protein</fullName>
    </submittedName>
</protein>
<evidence type="ECO:0000259" key="2">
    <source>
        <dbReference type="PROSITE" id="PS50106"/>
    </source>
</evidence>
<dbReference type="InterPro" id="IPR051342">
    <property type="entry name" value="PDZ_scaffold"/>
</dbReference>
<dbReference type="EMBL" id="BGZK01000833">
    <property type="protein sequence ID" value="GBP62144.1"/>
    <property type="molecule type" value="Genomic_DNA"/>
</dbReference>
<feature type="compositionally biased region" description="Acidic residues" evidence="1">
    <location>
        <begin position="322"/>
        <end position="332"/>
    </location>
</feature>
<dbReference type="PANTHER" id="PTHR19964:SF92">
    <property type="entry name" value="PATJ HOMOLOG"/>
    <property type="match status" value="1"/>
</dbReference>
<dbReference type="InterPro" id="IPR036034">
    <property type="entry name" value="PDZ_sf"/>
</dbReference>